<name>W4LSU5_ENTF1</name>
<dbReference type="InterPro" id="IPR011251">
    <property type="entry name" value="Luciferase-like_dom"/>
</dbReference>
<dbReference type="EMBL" id="AZHW01000275">
    <property type="protein sequence ID" value="ETX01053.1"/>
    <property type="molecule type" value="Genomic_DNA"/>
</dbReference>
<gene>
    <name evidence="6" type="ORF">ETSY1_08915</name>
</gene>
<proteinExistence type="predicted"/>
<feature type="domain" description="Luciferase-like" evidence="5">
    <location>
        <begin position="14"/>
        <end position="213"/>
    </location>
</feature>
<evidence type="ECO:0000313" key="6">
    <source>
        <dbReference type="EMBL" id="ETX01053.1"/>
    </source>
</evidence>
<evidence type="ECO:0000256" key="2">
    <source>
        <dbReference type="ARBA" id="ARBA00022643"/>
    </source>
</evidence>
<organism evidence="6 7">
    <name type="scientific">Entotheonella factor</name>
    <dbReference type="NCBI Taxonomy" id="1429438"/>
    <lineage>
        <taxon>Bacteria</taxon>
        <taxon>Pseudomonadati</taxon>
        <taxon>Nitrospinota/Tectimicrobiota group</taxon>
        <taxon>Candidatus Tectimicrobiota</taxon>
        <taxon>Candidatus Entotheonellia</taxon>
        <taxon>Candidatus Entotheonellales</taxon>
        <taxon>Candidatus Entotheonellaceae</taxon>
        <taxon>Candidatus Entotheonella</taxon>
    </lineage>
</organism>
<evidence type="ECO:0000256" key="3">
    <source>
        <dbReference type="ARBA" id="ARBA00023002"/>
    </source>
</evidence>
<evidence type="ECO:0000259" key="5">
    <source>
        <dbReference type="Pfam" id="PF00296"/>
    </source>
</evidence>
<reference evidence="6 7" key="1">
    <citation type="journal article" date="2014" name="Nature">
        <title>An environmental bacterial taxon with a large and distinct metabolic repertoire.</title>
        <authorList>
            <person name="Wilson M.C."/>
            <person name="Mori T."/>
            <person name="Ruckert C."/>
            <person name="Uria A.R."/>
            <person name="Helf M.J."/>
            <person name="Takada K."/>
            <person name="Gernert C."/>
            <person name="Steffens U.A."/>
            <person name="Heycke N."/>
            <person name="Schmitt S."/>
            <person name="Rinke C."/>
            <person name="Helfrich E.J."/>
            <person name="Brachmann A.O."/>
            <person name="Gurgui C."/>
            <person name="Wakimoto T."/>
            <person name="Kracht M."/>
            <person name="Crusemann M."/>
            <person name="Hentschel U."/>
            <person name="Abe I."/>
            <person name="Matsunaga S."/>
            <person name="Kalinowski J."/>
            <person name="Takeyama H."/>
            <person name="Piel J."/>
        </authorList>
    </citation>
    <scope>NUCLEOTIDE SEQUENCE [LARGE SCALE GENOMIC DNA]</scope>
    <source>
        <strain evidence="7">TSY1</strain>
    </source>
</reference>
<dbReference type="Pfam" id="PF00296">
    <property type="entry name" value="Bac_luciferase"/>
    <property type="match status" value="1"/>
</dbReference>
<dbReference type="InterPro" id="IPR019921">
    <property type="entry name" value="Lucif-like_OxRdtase_Rv2161c"/>
</dbReference>
<evidence type="ECO:0000313" key="7">
    <source>
        <dbReference type="Proteomes" id="UP000019141"/>
    </source>
</evidence>
<sequence length="253" mass="27874">MKYGFTLPGRGPFANPDDLGRLAKQGEDLGYDTLHTGDHIVVPKNIASTYPYSPTGAFPGAGSGEYLEQLTVLSYLAGQTQTIRLVTSVIIVPHRNPLVAAKALATLDVLSKGRLVVGVGVGWMQEEFDTLGIPPFKERGAVTDEYLLAFKELWTSEDPAFDGTYCRFSNIDFLPKPAQQPHPPIWVGGESRRAMRRTARLGNGWYPIGSNPQSPWVRRSNSRRAWSVCARFARLRVAIRLKSISSTAATPWT</sequence>
<dbReference type="PANTHER" id="PTHR42847:SF4">
    <property type="entry name" value="ALKANESULFONATE MONOOXYGENASE-RELATED"/>
    <property type="match status" value="1"/>
</dbReference>
<dbReference type="PANTHER" id="PTHR42847">
    <property type="entry name" value="ALKANESULFONATE MONOOXYGENASE"/>
    <property type="match status" value="1"/>
</dbReference>
<keyword evidence="3" id="KW-0560">Oxidoreductase</keyword>
<evidence type="ECO:0000256" key="1">
    <source>
        <dbReference type="ARBA" id="ARBA00022630"/>
    </source>
</evidence>
<keyword evidence="1" id="KW-0285">Flavoprotein</keyword>
<dbReference type="HOGENOM" id="CLU_027853_7_1_7"/>
<accession>W4LSU5</accession>
<dbReference type="InterPro" id="IPR050172">
    <property type="entry name" value="SsuD_RutA_monooxygenase"/>
</dbReference>
<protein>
    <recommendedName>
        <fullName evidence="5">Luciferase-like domain-containing protein</fullName>
    </recommendedName>
</protein>
<dbReference type="SUPFAM" id="SSF51679">
    <property type="entry name" value="Bacterial luciferase-like"/>
    <property type="match status" value="1"/>
</dbReference>
<dbReference type="AlphaFoldDB" id="W4LSU5"/>
<keyword evidence="4" id="KW-0503">Monooxygenase</keyword>
<dbReference type="GO" id="GO:0008726">
    <property type="term" value="F:alkanesulfonate monooxygenase activity"/>
    <property type="evidence" value="ECO:0007669"/>
    <property type="project" value="TreeGrafter"/>
</dbReference>
<dbReference type="Proteomes" id="UP000019141">
    <property type="component" value="Unassembled WGS sequence"/>
</dbReference>
<evidence type="ECO:0000256" key="4">
    <source>
        <dbReference type="ARBA" id="ARBA00023033"/>
    </source>
</evidence>
<keyword evidence="2" id="KW-0288">FMN</keyword>
<comment type="caution">
    <text evidence="6">The sequence shown here is derived from an EMBL/GenBank/DDBJ whole genome shotgun (WGS) entry which is preliminary data.</text>
</comment>
<keyword evidence="7" id="KW-1185">Reference proteome</keyword>
<dbReference type="Gene3D" id="3.20.20.30">
    <property type="entry name" value="Luciferase-like domain"/>
    <property type="match status" value="1"/>
</dbReference>
<dbReference type="NCBIfam" id="TIGR03619">
    <property type="entry name" value="F420_Rv2161c"/>
    <property type="match status" value="1"/>
</dbReference>
<dbReference type="GO" id="GO:0046306">
    <property type="term" value="P:alkanesulfonate catabolic process"/>
    <property type="evidence" value="ECO:0007669"/>
    <property type="project" value="TreeGrafter"/>
</dbReference>
<dbReference type="InterPro" id="IPR036661">
    <property type="entry name" value="Luciferase-like_sf"/>
</dbReference>